<evidence type="ECO:0000259" key="13">
    <source>
        <dbReference type="Pfam" id="PF07504"/>
    </source>
</evidence>
<dbReference type="Proteomes" id="UP000309215">
    <property type="component" value="Unassembled WGS sequence"/>
</dbReference>
<feature type="chain" id="PRO_5023003246" description="Neutral metalloproteinase" evidence="9">
    <location>
        <begin position="21"/>
        <end position="612"/>
    </location>
</feature>
<dbReference type="InterPro" id="IPR011096">
    <property type="entry name" value="FTP_domain"/>
</dbReference>
<dbReference type="InterPro" id="IPR027268">
    <property type="entry name" value="Peptidase_M4/M1_CTD_sf"/>
</dbReference>
<dbReference type="Gene3D" id="3.10.170.10">
    <property type="match status" value="1"/>
</dbReference>
<evidence type="ECO:0000256" key="3">
    <source>
        <dbReference type="ARBA" id="ARBA00022723"/>
    </source>
</evidence>
<evidence type="ECO:0000313" key="15">
    <source>
        <dbReference type="Proteomes" id="UP000309215"/>
    </source>
</evidence>
<evidence type="ECO:0000256" key="9">
    <source>
        <dbReference type="RuleBase" id="RU366073"/>
    </source>
</evidence>
<organism evidence="14 15">
    <name type="scientific">Polyangium fumosum</name>
    <dbReference type="NCBI Taxonomy" id="889272"/>
    <lineage>
        <taxon>Bacteria</taxon>
        <taxon>Pseudomonadati</taxon>
        <taxon>Myxococcota</taxon>
        <taxon>Polyangia</taxon>
        <taxon>Polyangiales</taxon>
        <taxon>Polyangiaceae</taxon>
        <taxon>Polyangium</taxon>
    </lineage>
</organism>
<comment type="caution">
    <text evidence="14">The sequence shown here is derived from an EMBL/GenBank/DDBJ whole genome shotgun (WGS) entry which is preliminary data.</text>
</comment>
<dbReference type="GO" id="GO:0046872">
    <property type="term" value="F:metal ion binding"/>
    <property type="evidence" value="ECO:0007669"/>
    <property type="project" value="UniProtKB-UniRule"/>
</dbReference>
<dbReference type="CDD" id="cd09597">
    <property type="entry name" value="M4_TLP"/>
    <property type="match status" value="1"/>
</dbReference>
<feature type="active site" evidence="8">
    <location>
        <position position="317"/>
    </location>
</feature>
<dbReference type="PROSITE" id="PS51257">
    <property type="entry name" value="PROKAR_LIPOPROTEIN"/>
    <property type="match status" value="1"/>
</dbReference>
<comment type="function">
    <text evidence="9">Extracellular zinc metalloprotease.</text>
</comment>
<dbReference type="GO" id="GO:0006508">
    <property type="term" value="P:proteolysis"/>
    <property type="evidence" value="ECO:0007669"/>
    <property type="project" value="UniProtKB-KW"/>
</dbReference>
<feature type="domain" description="FTP" evidence="13">
    <location>
        <begin position="72"/>
        <end position="116"/>
    </location>
</feature>
<sequence length="612" mass="65177">MRHRRLATLAPLTFLLAACAVDGQDVDNQAAPQDENDSVHVGHDAQAEKVAADLALQRIAAERPEIVRGVGDLSVRRVRIDKRGESVNRFVQSIDGIPVFGGEAIVRLDQRGQLRTVRDYLHRNLKVETKPTLAEIDARNVAYAAVDGVVSREIGTDLQILPRPMLGAALTYRVQLEGTLNDGSPTMPVVFIDAQTGEIVDQYDNLQTGKSLQTYTLNNGTSFNSATLKLTTTGTTTTGSGDAVVTQAHDNANRTYDFYFNNFGRDSYNSTGATIKSYAHYSTGYVNAYWDGTRMVYGDGNGTDASALTVLDVVAHELTHAVTSYESNLTYSYESGALNEAMSDIFGAAVEAARDGAVTTNTWKIGEECWTPATAGDALRYMYDPKLAGDYDYYPERYTGSQDNGGVHWNSGIANLAFYLAVMGGTHPRGETTNQVPALDANPVNSIKMGAAIFYDANTNCLSASSDFAAARTCTVEAATELYGAAAATSISEAWAAVGVGGSNGGGSGGGTYTPIGEVAGISVGKNKWSTSYTQATPAGATTLKVEISGGTGDADLYVRKGSAPTLTLYTCRPYLEGNNEVCEIPAPSGTYYIKLYGYVASSGITLKTSYK</sequence>
<reference evidence="14 15" key="1">
    <citation type="submission" date="2019-04" db="EMBL/GenBank/DDBJ databases">
        <authorList>
            <person name="Li Y."/>
            <person name="Wang J."/>
        </authorList>
    </citation>
    <scope>NUCLEOTIDE SEQUENCE [LARGE SCALE GENOMIC DNA]</scope>
    <source>
        <strain evidence="14 15">DSM 14668</strain>
    </source>
</reference>
<dbReference type="EC" id="3.4.24.-" evidence="9"/>
<dbReference type="PANTHER" id="PTHR33794">
    <property type="entry name" value="BACILLOLYSIN"/>
    <property type="match status" value="1"/>
</dbReference>
<feature type="domain" description="Peptidase M4 C-terminal" evidence="11">
    <location>
        <begin position="327"/>
        <end position="500"/>
    </location>
</feature>
<keyword evidence="6 9" id="KW-0862">Zinc</keyword>
<comment type="similarity">
    <text evidence="1 9">Belongs to the peptidase M4 family.</text>
</comment>
<dbReference type="PRINTS" id="PR00730">
    <property type="entry name" value="THERMOLYSIN"/>
</dbReference>
<dbReference type="OrthoDB" id="291295at2"/>
<dbReference type="InterPro" id="IPR013856">
    <property type="entry name" value="Peptidase_M4_domain"/>
</dbReference>
<keyword evidence="9" id="KW-0964">Secreted</keyword>
<feature type="domain" description="Peptidase C-terminal archaeal/bacterial" evidence="12">
    <location>
        <begin position="532"/>
        <end position="598"/>
    </location>
</feature>
<dbReference type="InterPro" id="IPR007280">
    <property type="entry name" value="Peptidase_C_arc/bac"/>
</dbReference>
<evidence type="ECO:0000313" key="14">
    <source>
        <dbReference type="EMBL" id="TKC95738.1"/>
    </source>
</evidence>
<dbReference type="InterPro" id="IPR050728">
    <property type="entry name" value="Zinc_Metalloprotease_M4"/>
</dbReference>
<protein>
    <recommendedName>
        <fullName evidence="9">Neutral metalloproteinase</fullName>
        <ecNumber evidence="9">3.4.24.-</ecNumber>
    </recommendedName>
</protein>
<feature type="active site" description="Proton donor" evidence="8">
    <location>
        <position position="408"/>
    </location>
</feature>
<keyword evidence="4 9" id="KW-0732">Signal</keyword>
<evidence type="ECO:0000256" key="1">
    <source>
        <dbReference type="ARBA" id="ARBA00009388"/>
    </source>
</evidence>
<keyword evidence="7 9" id="KW-0482">Metalloprotease</keyword>
<feature type="domain" description="Peptidase M4" evidence="10">
    <location>
        <begin position="203"/>
        <end position="324"/>
    </location>
</feature>
<proteinExistence type="inferred from homology"/>
<dbReference type="InterPro" id="IPR001570">
    <property type="entry name" value="Peptidase_M4_C_domain"/>
</dbReference>
<comment type="cofactor">
    <cofactor evidence="9">
        <name>Zn(2+)</name>
        <dbReference type="ChEBI" id="CHEBI:29105"/>
    </cofactor>
</comment>
<dbReference type="GO" id="GO:0005576">
    <property type="term" value="C:extracellular region"/>
    <property type="evidence" value="ECO:0007669"/>
    <property type="project" value="UniProtKB-SubCell"/>
</dbReference>
<dbReference type="Gene3D" id="2.60.120.380">
    <property type="match status" value="1"/>
</dbReference>
<dbReference type="RefSeq" id="WP_136935654.1">
    <property type="nucleotide sequence ID" value="NZ_SSMQ01000095.1"/>
</dbReference>
<evidence type="ECO:0000256" key="7">
    <source>
        <dbReference type="ARBA" id="ARBA00023049"/>
    </source>
</evidence>
<dbReference type="AlphaFoldDB" id="A0A4U1INV0"/>
<dbReference type="PANTHER" id="PTHR33794:SF1">
    <property type="entry name" value="BACILLOLYSIN"/>
    <property type="match status" value="1"/>
</dbReference>
<name>A0A4U1INV0_9BACT</name>
<keyword evidence="3" id="KW-0479">Metal-binding</keyword>
<feature type="signal peptide" evidence="9">
    <location>
        <begin position="1"/>
        <end position="20"/>
    </location>
</feature>
<gene>
    <name evidence="14" type="ORF">E8A74_46645</name>
</gene>
<dbReference type="Pfam" id="PF04151">
    <property type="entry name" value="PPC"/>
    <property type="match status" value="1"/>
</dbReference>
<keyword evidence="15" id="KW-1185">Reference proteome</keyword>
<dbReference type="Pfam" id="PF01447">
    <property type="entry name" value="Peptidase_M4"/>
    <property type="match status" value="1"/>
</dbReference>
<evidence type="ECO:0000256" key="4">
    <source>
        <dbReference type="ARBA" id="ARBA00022729"/>
    </source>
</evidence>
<evidence type="ECO:0000256" key="2">
    <source>
        <dbReference type="ARBA" id="ARBA00022670"/>
    </source>
</evidence>
<evidence type="ECO:0000259" key="12">
    <source>
        <dbReference type="Pfam" id="PF04151"/>
    </source>
</evidence>
<dbReference type="InterPro" id="IPR023612">
    <property type="entry name" value="Peptidase_M4"/>
</dbReference>
<keyword evidence="2 9" id="KW-0645">Protease</keyword>
<comment type="subcellular location">
    <subcellularLocation>
        <location evidence="9">Secreted</location>
    </subcellularLocation>
</comment>
<evidence type="ECO:0000256" key="6">
    <source>
        <dbReference type="ARBA" id="ARBA00022833"/>
    </source>
</evidence>
<keyword evidence="5 9" id="KW-0378">Hydrolase</keyword>
<dbReference type="Pfam" id="PF02868">
    <property type="entry name" value="Peptidase_M4_C"/>
    <property type="match status" value="1"/>
</dbReference>
<evidence type="ECO:0000256" key="8">
    <source>
        <dbReference type="PIRSR" id="PIRSR623612-1"/>
    </source>
</evidence>
<dbReference type="Gene3D" id="3.10.450.490">
    <property type="match status" value="1"/>
</dbReference>
<evidence type="ECO:0000259" key="11">
    <source>
        <dbReference type="Pfam" id="PF02868"/>
    </source>
</evidence>
<dbReference type="GO" id="GO:0004222">
    <property type="term" value="F:metalloendopeptidase activity"/>
    <property type="evidence" value="ECO:0007669"/>
    <property type="project" value="UniProtKB-UniRule"/>
</dbReference>
<dbReference type="EMBL" id="SSMQ01000095">
    <property type="protein sequence ID" value="TKC95738.1"/>
    <property type="molecule type" value="Genomic_DNA"/>
</dbReference>
<evidence type="ECO:0000256" key="5">
    <source>
        <dbReference type="ARBA" id="ARBA00022801"/>
    </source>
</evidence>
<dbReference type="Gene3D" id="1.10.390.10">
    <property type="entry name" value="Neutral Protease Domain 2"/>
    <property type="match status" value="1"/>
</dbReference>
<accession>A0A4U1INV0</accession>
<dbReference type="SUPFAM" id="SSF55486">
    <property type="entry name" value="Metalloproteases ('zincins'), catalytic domain"/>
    <property type="match status" value="1"/>
</dbReference>
<evidence type="ECO:0000259" key="10">
    <source>
        <dbReference type="Pfam" id="PF01447"/>
    </source>
</evidence>
<dbReference type="Pfam" id="PF07504">
    <property type="entry name" value="FTP"/>
    <property type="match status" value="1"/>
</dbReference>